<evidence type="ECO:0000313" key="4">
    <source>
        <dbReference type="Proteomes" id="UP000306740"/>
    </source>
</evidence>
<evidence type="ECO:0000313" key="2">
    <source>
        <dbReference type="EMBL" id="TNC42296.1"/>
    </source>
</evidence>
<evidence type="ECO:0000256" key="1">
    <source>
        <dbReference type="SAM" id="Phobius"/>
    </source>
</evidence>
<feature type="transmembrane region" description="Helical" evidence="1">
    <location>
        <begin position="94"/>
        <end position="113"/>
    </location>
</feature>
<keyword evidence="1" id="KW-1133">Transmembrane helix</keyword>
<keyword evidence="1" id="KW-0472">Membrane</keyword>
<sequence length="114" mass="11894">MTQTPPPTPAPVRKTREQRAAELAALRTVQRRVAAVGFFAITVHGILGCIGLAFVLDNQGRHGDAIAMTLMSGVIAAITFAGVRLILKRSLWSPVWIAVAAAPTVGALVALLAG</sequence>
<dbReference type="RefSeq" id="WP_139086054.1">
    <property type="nucleotide sequence ID" value="NZ_VDFR01000057.1"/>
</dbReference>
<dbReference type="OrthoDB" id="3748372at2"/>
<gene>
    <name evidence="3" type="ORF">FHE65_12935</name>
    <name evidence="2" type="ORF">FHE65_21610</name>
</gene>
<feature type="transmembrane region" description="Helical" evidence="1">
    <location>
        <begin position="33"/>
        <end position="54"/>
    </location>
</feature>
<dbReference type="EMBL" id="VDFR01000098">
    <property type="protein sequence ID" value="TNC42296.1"/>
    <property type="molecule type" value="Genomic_DNA"/>
</dbReference>
<protein>
    <submittedName>
        <fullName evidence="2">Uncharacterized protein</fullName>
    </submittedName>
</protein>
<accession>A0A5C4MJU2</accession>
<reference evidence="2 4" key="1">
    <citation type="submission" date="2019-05" db="EMBL/GenBank/DDBJ databases">
        <title>Mumia sp. nov., isolated from the intestinal contents of plateau pika (Ochotona curzoniae) in the Qinghai-Tibet plateau of China.</title>
        <authorList>
            <person name="Tian Z."/>
        </authorList>
    </citation>
    <scope>NUCLEOTIDE SEQUENCE [LARGE SCALE GENOMIC DNA]</scope>
    <source>
        <strain evidence="4">527</strain>
        <strain evidence="2">Z527</strain>
    </source>
</reference>
<feature type="transmembrane region" description="Helical" evidence="1">
    <location>
        <begin position="66"/>
        <end position="87"/>
    </location>
</feature>
<evidence type="ECO:0000313" key="3">
    <source>
        <dbReference type="EMBL" id="TNC46330.1"/>
    </source>
</evidence>
<organism evidence="2 4">
    <name type="scientific">Mumia zhuanghuii</name>
    <dbReference type="NCBI Taxonomy" id="2585211"/>
    <lineage>
        <taxon>Bacteria</taxon>
        <taxon>Bacillati</taxon>
        <taxon>Actinomycetota</taxon>
        <taxon>Actinomycetes</taxon>
        <taxon>Propionibacteriales</taxon>
        <taxon>Nocardioidaceae</taxon>
        <taxon>Mumia</taxon>
    </lineage>
</organism>
<comment type="caution">
    <text evidence="2">The sequence shown here is derived from an EMBL/GenBank/DDBJ whole genome shotgun (WGS) entry which is preliminary data.</text>
</comment>
<name>A0A5C4MJU2_9ACTN</name>
<dbReference type="EMBL" id="VDFR01000057">
    <property type="protein sequence ID" value="TNC46330.1"/>
    <property type="molecule type" value="Genomic_DNA"/>
</dbReference>
<proteinExistence type="predicted"/>
<dbReference type="Proteomes" id="UP000306740">
    <property type="component" value="Unassembled WGS sequence"/>
</dbReference>
<keyword evidence="1" id="KW-0812">Transmembrane</keyword>
<dbReference type="AlphaFoldDB" id="A0A5C4MJU2"/>